<evidence type="ECO:0000256" key="1">
    <source>
        <dbReference type="SAM" id="MobiDB-lite"/>
    </source>
</evidence>
<name>A0A7W5H4I8_9BACT</name>
<comment type="caution">
    <text evidence="2">The sequence shown here is derived from an EMBL/GenBank/DDBJ whole genome shotgun (WGS) entry which is preliminary data.</text>
</comment>
<protein>
    <submittedName>
        <fullName evidence="2">Uncharacterized protein</fullName>
    </submittedName>
</protein>
<organism evidence="2 3">
    <name type="scientific">Aporhodopirellula rubra</name>
    <dbReference type="NCBI Taxonomy" id="980271"/>
    <lineage>
        <taxon>Bacteria</taxon>
        <taxon>Pseudomonadati</taxon>
        <taxon>Planctomycetota</taxon>
        <taxon>Planctomycetia</taxon>
        <taxon>Pirellulales</taxon>
        <taxon>Pirellulaceae</taxon>
        <taxon>Aporhodopirellula</taxon>
    </lineage>
</organism>
<accession>A0A7W5H4I8</accession>
<dbReference type="Proteomes" id="UP000536179">
    <property type="component" value="Unassembled WGS sequence"/>
</dbReference>
<keyword evidence="3" id="KW-1185">Reference proteome</keyword>
<proteinExistence type="predicted"/>
<dbReference type="AlphaFoldDB" id="A0A7W5H4I8"/>
<reference evidence="2 3" key="1">
    <citation type="submission" date="2020-08" db="EMBL/GenBank/DDBJ databases">
        <title>Genomic Encyclopedia of Type Strains, Phase III (KMG-III): the genomes of soil and plant-associated and newly described type strains.</title>
        <authorList>
            <person name="Whitman W."/>
        </authorList>
    </citation>
    <scope>NUCLEOTIDE SEQUENCE [LARGE SCALE GENOMIC DNA]</scope>
    <source>
        <strain evidence="2 3">CECT 8075</strain>
    </source>
</reference>
<evidence type="ECO:0000313" key="2">
    <source>
        <dbReference type="EMBL" id="MBB3205208.1"/>
    </source>
</evidence>
<dbReference type="EMBL" id="JACHXU010000003">
    <property type="protein sequence ID" value="MBB3205208.1"/>
    <property type="molecule type" value="Genomic_DNA"/>
</dbReference>
<gene>
    <name evidence="2" type="ORF">FHS27_001008</name>
</gene>
<sequence length="142" mass="14701">MRASDADACWQHALRLKGMHAGSVRYGEVECTLAACTTFGPMCFGGVPCVTRCSETREGQRPRHLPRCTGLANDRAVGPSNNVDRVGAGFVAGAAYASLINQVVTQPRGSDAVEELATSFGDQPLGSVKPPGSVKPVGAGPS</sequence>
<evidence type="ECO:0000313" key="3">
    <source>
        <dbReference type="Proteomes" id="UP000536179"/>
    </source>
</evidence>
<feature type="region of interest" description="Disordered" evidence="1">
    <location>
        <begin position="111"/>
        <end position="142"/>
    </location>
</feature>